<dbReference type="STRING" id="1120976.SAMN03080606_00294"/>
<dbReference type="SFLD" id="SFLDS00003">
    <property type="entry name" value="Haloacid_Dehalogenase"/>
    <property type="match status" value="1"/>
</dbReference>
<dbReference type="Gene3D" id="1.10.150.240">
    <property type="entry name" value="Putative phosphatase, domain 2"/>
    <property type="match status" value="1"/>
</dbReference>
<name>A0A1G5AUT2_9FIRM</name>
<dbReference type="PANTHER" id="PTHR43611">
    <property type="entry name" value="ALPHA-D-GLUCOSE 1-PHOSPHATE PHOSPHATASE"/>
    <property type="match status" value="1"/>
</dbReference>
<evidence type="ECO:0000313" key="1">
    <source>
        <dbReference type="EMBL" id="SCX81590.1"/>
    </source>
</evidence>
<proteinExistence type="predicted"/>
<dbReference type="NCBIfam" id="TIGR01509">
    <property type="entry name" value="HAD-SF-IA-v3"/>
    <property type="match status" value="1"/>
</dbReference>
<accession>A0A1G5AUT2</accession>
<gene>
    <name evidence="1" type="ORF">SAMN03080606_00294</name>
</gene>
<dbReference type="Proteomes" id="UP000198636">
    <property type="component" value="Unassembled WGS sequence"/>
</dbReference>
<keyword evidence="2" id="KW-1185">Reference proteome</keyword>
<dbReference type="InterPro" id="IPR023214">
    <property type="entry name" value="HAD_sf"/>
</dbReference>
<dbReference type="AlphaFoldDB" id="A0A1G5AUT2"/>
<dbReference type="PRINTS" id="PR00413">
    <property type="entry name" value="HADHALOGNASE"/>
</dbReference>
<sequence length="199" mass="23314">MINTIIFDIGRVLLEFEPKKYLEAKFSEEVVDELFEHVFSRDEWLELDKGTIDEEMALEIIAKRIPHRRGEISELLEGWHELLIPIAGTVEILHRLKEKKYKIYLLSNFHFKAFEKVSNQFDFFQIADGKIISSHVKYLKPQKEIYEALMVKYNLQPSECLFIDDTKENLEGAKKIGINTIHFISATQLEEDLLEVGIL</sequence>
<dbReference type="InterPro" id="IPR036412">
    <property type="entry name" value="HAD-like_sf"/>
</dbReference>
<dbReference type="InterPro" id="IPR006439">
    <property type="entry name" value="HAD-SF_hydro_IA"/>
</dbReference>
<dbReference type="Pfam" id="PF00702">
    <property type="entry name" value="Hydrolase"/>
    <property type="match status" value="1"/>
</dbReference>
<dbReference type="SFLD" id="SFLDG01129">
    <property type="entry name" value="C1.5:_HAD__Beta-PGM__Phosphata"/>
    <property type="match status" value="1"/>
</dbReference>
<dbReference type="RefSeq" id="WP_091539133.1">
    <property type="nucleotide sequence ID" value="NZ_FMUS01000001.1"/>
</dbReference>
<dbReference type="OrthoDB" id="9797415at2"/>
<evidence type="ECO:0000313" key="2">
    <source>
        <dbReference type="Proteomes" id="UP000198636"/>
    </source>
</evidence>
<dbReference type="SUPFAM" id="SSF56784">
    <property type="entry name" value="HAD-like"/>
    <property type="match status" value="1"/>
</dbReference>
<dbReference type="EMBL" id="FMUS01000001">
    <property type="protein sequence ID" value="SCX81590.1"/>
    <property type="molecule type" value="Genomic_DNA"/>
</dbReference>
<dbReference type="InterPro" id="IPR023198">
    <property type="entry name" value="PGP-like_dom2"/>
</dbReference>
<dbReference type="CDD" id="cd02603">
    <property type="entry name" value="HAD_sEH-N_like"/>
    <property type="match status" value="1"/>
</dbReference>
<dbReference type="PANTHER" id="PTHR43611:SF3">
    <property type="entry name" value="FLAVIN MONONUCLEOTIDE HYDROLASE 1, CHLOROPLATIC"/>
    <property type="match status" value="1"/>
</dbReference>
<dbReference type="GO" id="GO:0016787">
    <property type="term" value="F:hydrolase activity"/>
    <property type="evidence" value="ECO:0007669"/>
    <property type="project" value="UniProtKB-KW"/>
</dbReference>
<keyword evidence="1" id="KW-0378">Hydrolase</keyword>
<organism evidence="1 2">
    <name type="scientific">Alkaliphilus peptidifermentans DSM 18978</name>
    <dbReference type="NCBI Taxonomy" id="1120976"/>
    <lineage>
        <taxon>Bacteria</taxon>
        <taxon>Bacillati</taxon>
        <taxon>Bacillota</taxon>
        <taxon>Clostridia</taxon>
        <taxon>Peptostreptococcales</taxon>
        <taxon>Natronincolaceae</taxon>
        <taxon>Alkaliphilus</taxon>
    </lineage>
</organism>
<protein>
    <submittedName>
        <fullName evidence="1">Putative hydrolase of the HAD superfamily</fullName>
    </submittedName>
</protein>
<dbReference type="Gene3D" id="3.40.50.1000">
    <property type="entry name" value="HAD superfamily/HAD-like"/>
    <property type="match status" value="1"/>
</dbReference>
<reference evidence="1 2" key="1">
    <citation type="submission" date="2016-10" db="EMBL/GenBank/DDBJ databases">
        <authorList>
            <person name="de Groot N.N."/>
        </authorList>
    </citation>
    <scope>NUCLEOTIDE SEQUENCE [LARGE SCALE GENOMIC DNA]</scope>
    <source>
        <strain evidence="1 2">DSM 18978</strain>
    </source>
</reference>